<evidence type="ECO:0000313" key="1">
    <source>
        <dbReference type="EMBL" id="GFT18084.1"/>
    </source>
</evidence>
<protein>
    <submittedName>
        <fullName evidence="1">Uncharacterized protein</fullName>
    </submittedName>
</protein>
<sequence>MSSRKEKRAPIRLSWNKDIHIFSARAQFRHHQCSRLKLPKLESGDIVDWAKIYGTDVTIKEVKFLTLVSNRFSTALWKCEMDWHTKGTALGGKFHSSLKDEMTEKIETILTECSSKQESLCKKN</sequence>
<dbReference type="AlphaFoldDB" id="A0A8X6THN8"/>
<proteinExistence type="predicted"/>
<evidence type="ECO:0000313" key="2">
    <source>
        <dbReference type="Proteomes" id="UP000887013"/>
    </source>
</evidence>
<dbReference type="EMBL" id="BMAW01058798">
    <property type="protein sequence ID" value="GFT18084.1"/>
    <property type="molecule type" value="Genomic_DNA"/>
</dbReference>
<comment type="caution">
    <text evidence="1">The sequence shown here is derived from an EMBL/GenBank/DDBJ whole genome shotgun (WGS) entry which is preliminary data.</text>
</comment>
<name>A0A8X6THN8_NEPPI</name>
<keyword evidence="2" id="KW-1185">Reference proteome</keyword>
<dbReference type="Proteomes" id="UP000887013">
    <property type="component" value="Unassembled WGS sequence"/>
</dbReference>
<organism evidence="1 2">
    <name type="scientific">Nephila pilipes</name>
    <name type="common">Giant wood spider</name>
    <name type="synonym">Nephila maculata</name>
    <dbReference type="NCBI Taxonomy" id="299642"/>
    <lineage>
        <taxon>Eukaryota</taxon>
        <taxon>Metazoa</taxon>
        <taxon>Ecdysozoa</taxon>
        <taxon>Arthropoda</taxon>
        <taxon>Chelicerata</taxon>
        <taxon>Arachnida</taxon>
        <taxon>Araneae</taxon>
        <taxon>Araneomorphae</taxon>
        <taxon>Entelegynae</taxon>
        <taxon>Araneoidea</taxon>
        <taxon>Nephilidae</taxon>
        <taxon>Nephila</taxon>
    </lineage>
</organism>
<reference evidence="1" key="1">
    <citation type="submission" date="2020-08" db="EMBL/GenBank/DDBJ databases">
        <title>Multicomponent nature underlies the extraordinary mechanical properties of spider dragline silk.</title>
        <authorList>
            <person name="Kono N."/>
            <person name="Nakamura H."/>
            <person name="Mori M."/>
            <person name="Yoshida Y."/>
            <person name="Ohtoshi R."/>
            <person name="Malay A.D."/>
            <person name="Moran D.A.P."/>
            <person name="Tomita M."/>
            <person name="Numata K."/>
            <person name="Arakawa K."/>
        </authorList>
    </citation>
    <scope>NUCLEOTIDE SEQUENCE</scope>
</reference>
<gene>
    <name evidence="1" type="ORF">NPIL_197671</name>
</gene>
<accession>A0A8X6THN8</accession>